<evidence type="ECO:0000256" key="4">
    <source>
        <dbReference type="ARBA" id="ARBA00023136"/>
    </source>
</evidence>
<name>A0AAN6S245_9PEZI</name>
<organism evidence="7 8">
    <name type="scientific">Diplogelasinospora grovesii</name>
    <dbReference type="NCBI Taxonomy" id="303347"/>
    <lineage>
        <taxon>Eukaryota</taxon>
        <taxon>Fungi</taxon>
        <taxon>Dikarya</taxon>
        <taxon>Ascomycota</taxon>
        <taxon>Pezizomycotina</taxon>
        <taxon>Sordariomycetes</taxon>
        <taxon>Sordariomycetidae</taxon>
        <taxon>Sordariales</taxon>
        <taxon>Diplogelasinosporaceae</taxon>
        <taxon>Diplogelasinospora</taxon>
    </lineage>
</organism>
<feature type="transmembrane region" description="Helical" evidence="6">
    <location>
        <begin position="503"/>
        <end position="525"/>
    </location>
</feature>
<dbReference type="PANTHER" id="PTHR23507:SF8">
    <property type="entry name" value="MFS GENERAL SUBSTRATE TRANSPORTER"/>
    <property type="match status" value="1"/>
</dbReference>
<comment type="subcellular location">
    <subcellularLocation>
        <location evidence="1">Membrane</location>
        <topology evidence="1">Multi-pass membrane protein</topology>
    </subcellularLocation>
</comment>
<dbReference type="GO" id="GO:0022857">
    <property type="term" value="F:transmembrane transporter activity"/>
    <property type="evidence" value="ECO:0007669"/>
    <property type="project" value="TreeGrafter"/>
</dbReference>
<feature type="transmembrane region" description="Helical" evidence="6">
    <location>
        <begin position="171"/>
        <end position="192"/>
    </location>
</feature>
<dbReference type="InterPro" id="IPR036259">
    <property type="entry name" value="MFS_trans_sf"/>
</dbReference>
<feature type="transmembrane region" description="Helical" evidence="6">
    <location>
        <begin position="230"/>
        <end position="253"/>
    </location>
</feature>
<dbReference type="EMBL" id="MU853865">
    <property type="protein sequence ID" value="KAK3937026.1"/>
    <property type="molecule type" value="Genomic_DNA"/>
</dbReference>
<dbReference type="Proteomes" id="UP001303473">
    <property type="component" value="Unassembled WGS sequence"/>
</dbReference>
<dbReference type="SUPFAM" id="SSF103473">
    <property type="entry name" value="MFS general substrate transporter"/>
    <property type="match status" value="1"/>
</dbReference>
<feature type="transmembrane region" description="Helical" evidence="6">
    <location>
        <begin position="405"/>
        <end position="427"/>
    </location>
</feature>
<evidence type="ECO:0000256" key="1">
    <source>
        <dbReference type="ARBA" id="ARBA00004141"/>
    </source>
</evidence>
<comment type="caution">
    <text evidence="7">The sequence shown here is derived from an EMBL/GenBank/DDBJ whole genome shotgun (WGS) entry which is preliminary data.</text>
</comment>
<evidence type="ECO:0000256" key="6">
    <source>
        <dbReference type="SAM" id="Phobius"/>
    </source>
</evidence>
<protein>
    <submittedName>
        <fullName evidence="7">Major facilitator superfamily domain-containing protein</fullName>
    </submittedName>
</protein>
<keyword evidence="2 6" id="KW-0812">Transmembrane</keyword>
<dbReference type="Gene3D" id="1.20.1250.20">
    <property type="entry name" value="MFS general substrate transporter like domains"/>
    <property type="match status" value="1"/>
</dbReference>
<keyword evidence="8" id="KW-1185">Reference proteome</keyword>
<feature type="region of interest" description="Disordered" evidence="5">
    <location>
        <begin position="1"/>
        <end position="36"/>
    </location>
</feature>
<keyword evidence="3 6" id="KW-1133">Transmembrane helix</keyword>
<reference evidence="8" key="1">
    <citation type="journal article" date="2023" name="Mol. Phylogenet. Evol.">
        <title>Genome-scale phylogeny and comparative genomics of the fungal order Sordariales.</title>
        <authorList>
            <person name="Hensen N."/>
            <person name="Bonometti L."/>
            <person name="Westerberg I."/>
            <person name="Brannstrom I.O."/>
            <person name="Guillou S."/>
            <person name="Cros-Aarteil S."/>
            <person name="Calhoun S."/>
            <person name="Haridas S."/>
            <person name="Kuo A."/>
            <person name="Mondo S."/>
            <person name="Pangilinan J."/>
            <person name="Riley R."/>
            <person name="LaButti K."/>
            <person name="Andreopoulos B."/>
            <person name="Lipzen A."/>
            <person name="Chen C."/>
            <person name="Yan M."/>
            <person name="Daum C."/>
            <person name="Ng V."/>
            <person name="Clum A."/>
            <person name="Steindorff A."/>
            <person name="Ohm R.A."/>
            <person name="Martin F."/>
            <person name="Silar P."/>
            <person name="Natvig D.O."/>
            <person name="Lalanne C."/>
            <person name="Gautier V."/>
            <person name="Ament-Velasquez S.L."/>
            <person name="Kruys A."/>
            <person name="Hutchinson M.I."/>
            <person name="Powell A.J."/>
            <person name="Barry K."/>
            <person name="Miller A.N."/>
            <person name="Grigoriev I.V."/>
            <person name="Debuchy R."/>
            <person name="Gladieux P."/>
            <person name="Hiltunen Thoren M."/>
            <person name="Johannesson H."/>
        </authorList>
    </citation>
    <scope>NUCLEOTIDE SEQUENCE [LARGE SCALE GENOMIC DNA]</scope>
    <source>
        <strain evidence="8">CBS 340.73</strain>
    </source>
</reference>
<feature type="transmembrane region" description="Helical" evidence="6">
    <location>
        <begin position="40"/>
        <end position="59"/>
    </location>
</feature>
<sequence length="530" mass="58554">MADPVDVDDADVLTTPSSSSHHHHYYHSQHSPPKAPPPKTVIRALLGLLVLVNLSWSLYQLPLNRVIERRLCAEYYLSHDPRVIGGDGSVPEELCKVDEIQQGLGKLQGGMETAWIVGDFIMTIPLVSLVDLYGRRAVLWLNLIPRIALLFWTFCVGYFHDSLPTNSILVAPLFSVLGGDCVFNSIVYALVASLTDDYVQRATYFGQMNAISSIFAFQLGPALASASMSVLLWLPFWIGIVLLLLAIPTISLLPWELGPGVDTHYEERDPLLWSSRRTAKRNRPLRHKISLKRVMFERVYNIREILTTHPRNFALLLCGFLLTSLASSDTKLLPQYISKRYEWRFANVGYLLSGKAVFNFILLTVIIPAILKRLRPKHLSPDDDETPFVGRQPQYVKEDAANFKYANVCLVFSVLGATAIGLAGSINLLVPSLLLYALGIALPMFTYSLLKSPAVSPSTDDETETQIFSIVMLVKTVGLLLGAPLMAALWVQGIGVGGAALGLPFFVSAGCYLLAIVVFAGIKLYDPRAV</sequence>
<dbReference type="GO" id="GO:0016020">
    <property type="term" value="C:membrane"/>
    <property type="evidence" value="ECO:0007669"/>
    <property type="project" value="UniProtKB-SubCell"/>
</dbReference>
<evidence type="ECO:0000256" key="5">
    <source>
        <dbReference type="SAM" id="MobiDB-lite"/>
    </source>
</evidence>
<accession>A0AAN6S245</accession>
<evidence type="ECO:0000256" key="2">
    <source>
        <dbReference type="ARBA" id="ARBA00022692"/>
    </source>
</evidence>
<keyword evidence="4 6" id="KW-0472">Membrane</keyword>
<feature type="transmembrane region" description="Helical" evidence="6">
    <location>
        <begin position="348"/>
        <end position="371"/>
    </location>
</feature>
<dbReference type="PANTHER" id="PTHR23507">
    <property type="entry name" value="ZGC:174356"/>
    <property type="match status" value="1"/>
</dbReference>
<dbReference type="AlphaFoldDB" id="A0AAN6S245"/>
<evidence type="ECO:0000313" key="8">
    <source>
        <dbReference type="Proteomes" id="UP001303473"/>
    </source>
</evidence>
<evidence type="ECO:0000256" key="3">
    <source>
        <dbReference type="ARBA" id="ARBA00022989"/>
    </source>
</evidence>
<feature type="compositionally biased region" description="Acidic residues" evidence="5">
    <location>
        <begin position="1"/>
        <end position="11"/>
    </location>
</feature>
<proteinExistence type="predicted"/>
<evidence type="ECO:0000313" key="7">
    <source>
        <dbReference type="EMBL" id="KAK3937026.1"/>
    </source>
</evidence>
<feature type="transmembrane region" description="Helical" evidence="6">
    <location>
        <begin position="470"/>
        <end position="491"/>
    </location>
</feature>
<feature type="transmembrane region" description="Helical" evidence="6">
    <location>
        <begin position="139"/>
        <end position="159"/>
    </location>
</feature>
<dbReference type="CDD" id="cd06174">
    <property type="entry name" value="MFS"/>
    <property type="match status" value="1"/>
</dbReference>
<gene>
    <name evidence="7" type="ORF">QBC46DRAFT_393693</name>
</gene>
<feature type="transmembrane region" description="Helical" evidence="6">
    <location>
        <begin position="433"/>
        <end position="450"/>
    </location>
</feature>